<dbReference type="SUPFAM" id="SSF55048">
    <property type="entry name" value="Probable ACP-binding domain of malonyl-CoA ACP transacylase"/>
    <property type="match status" value="1"/>
</dbReference>
<dbReference type="AlphaFoldDB" id="W0P837"/>
<dbReference type="PATRIC" id="fig|1247726.3.peg.858"/>
<evidence type="ECO:0000313" key="3">
    <source>
        <dbReference type="Proteomes" id="UP000019095"/>
    </source>
</evidence>
<feature type="domain" description="Malonyl-CoA:ACP transacylase (MAT)" evidence="1">
    <location>
        <begin position="6"/>
        <end position="299"/>
    </location>
</feature>
<dbReference type="SUPFAM" id="SSF52151">
    <property type="entry name" value="FabD/lysophospholipase-like"/>
    <property type="match status" value="1"/>
</dbReference>
<dbReference type="EMBL" id="CP003915">
    <property type="protein sequence ID" value="AHG62891.1"/>
    <property type="molecule type" value="Genomic_DNA"/>
</dbReference>
<accession>W0P837</accession>
<dbReference type="PANTHER" id="PTHR42681">
    <property type="entry name" value="MALONYL-COA-ACYL CARRIER PROTEIN TRANSACYLASE, MITOCHONDRIAL"/>
    <property type="match status" value="1"/>
</dbReference>
<name>W0P837_ADVMD</name>
<sequence>MRLAILFSGQGQQSPEHFQALQAMASEETQIQLARQLPDVWQNTTVHCETLGQNRIAQPFIFAFQLQWWQALRPLLPAPVCAAGYSLGELAACCAAGAFDMHEGITLAAQRAASMDDCIQTQAGLIAIMGLPLKNIQSITTASNTHLAIINPDQHHVIGGLVQDLQHAAQLAHEQGAVRIVRLLVQTPSHTVLLKPATLVFKRHLAPYRRKAPLAFKVLSAMDGRSALSVEHALNALAEQISHGMDWGACLQAIRERQPDAVLEIGPGRALARMWNTIYPDIPARSIDDFRSPTGVQHWLEHLPARR</sequence>
<gene>
    <name evidence="2" type="ORF">MIM_c07920</name>
</gene>
<dbReference type="eggNOG" id="COG0331">
    <property type="taxonomic scope" value="Bacteria"/>
</dbReference>
<dbReference type="KEGG" id="amim:MIM_c07920"/>
<dbReference type="InterPro" id="IPR016036">
    <property type="entry name" value="Malonyl_transacylase_ACP-bd"/>
</dbReference>
<dbReference type="GO" id="GO:0004314">
    <property type="term" value="F:[acyl-carrier-protein] S-malonyltransferase activity"/>
    <property type="evidence" value="ECO:0007669"/>
    <property type="project" value="TreeGrafter"/>
</dbReference>
<dbReference type="SMART" id="SM00827">
    <property type="entry name" value="PKS_AT"/>
    <property type="match status" value="1"/>
</dbReference>
<dbReference type="STRING" id="1247726.MIM_c07920"/>
<dbReference type="GO" id="GO:0006633">
    <property type="term" value="P:fatty acid biosynthetic process"/>
    <property type="evidence" value="ECO:0007669"/>
    <property type="project" value="TreeGrafter"/>
</dbReference>
<dbReference type="InterPro" id="IPR016035">
    <property type="entry name" value="Acyl_Trfase/lysoPLipase"/>
</dbReference>
<dbReference type="OrthoDB" id="9808564at2"/>
<organism evidence="2 3">
    <name type="scientific">Advenella mimigardefordensis (strain DSM 17166 / LMG 22922 / DPN7)</name>
    <dbReference type="NCBI Taxonomy" id="1247726"/>
    <lineage>
        <taxon>Bacteria</taxon>
        <taxon>Pseudomonadati</taxon>
        <taxon>Pseudomonadota</taxon>
        <taxon>Betaproteobacteria</taxon>
        <taxon>Burkholderiales</taxon>
        <taxon>Alcaligenaceae</taxon>
    </lineage>
</organism>
<dbReference type="RefSeq" id="WP_025371496.1">
    <property type="nucleotide sequence ID" value="NZ_CP003915.1"/>
</dbReference>
<evidence type="ECO:0000313" key="2">
    <source>
        <dbReference type="EMBL" id="AHG62891.1"/>
    </source>
</evidence>
<reference evidence="2 3" key="1">
    <citation type="journal article" date="2014" name="Microbiology">
        <title>Unravelling the complete genome sequence of Advenella mimigardefordensis strain DPN7T and novel insights in the catabolism of the xenobiotic polythioester precursor 3,3'-dithiodipropionate.</title>
        <authorList>
            <person name="Wubbeler J.H."/>
            <person name="Hiessl S."/>
            <person name="Schuldes J."/>
            <person name="Thurmer A."/>
            <person name="Daniel R."/>
            <person name="Steinbuchel A."/>
        </authorList>
    </citation>
    <scope>NUCLEOTIDE SEQUENCE [LARGE SCALE GENOMIC DNA]</scope>
    <source>
        <strain evidence="3">DSM 17166 / LMG 22922 / DPN7</strain>
    </source>
</reference>
<dbReference type="PANTHER" id="PTHR42681:SF6">
    <property type="entry name" value="BLL0263 PROTEIN"/>
    <property type="match status" value="1"/>
</dbReference>
<keyword evidence="3" id="KW-1185">Reference proteome</keyword>
<proteinExistence type="predicted"/>
<dbReference type="InterPro" id="IPR050858">
    <property type="entry name" value="Mal-CoA-ACP_Trans/PKS_FabD"/>
</dbReference>
<dbReference type="InterPro" id="IPR001227">
    <property type="entry name" value="Ac_transferase_dom_sf"/>
</dbReference>
<dbReference type="GO" id="GO:0005829">
    <property type="term" value="C:cytosol"/>
    <property type="evidence" value="ECO:0007669"/>
    <property type="project" value="TreeGrafter"/>
</dbReference>
<evidence type="ECO:0000259" key="1">
    <source>
        <dbReference type="SMART" id="SM00827"/>
    </source>
</evidence>
<dbReference type="Proteomes" id="UP000019095">
    <property type="component" value="Chromosome"/>
</dbReference>
<dbReference type="Gene3D" id="3.40.366.10">
    <property type="entry name" value="Malonyl-Coenzyme A Acyl Carrier Protein, domain 2"/>
    <property type="match status" value="1"/>
</dbReference>
<dbReference type="HOGENOM" id="CLU_030558_4_0_4"/>
<protein>
    <submittedName>
        <fullName evidence="2">Putative malonyl CoA-acyl carrier protein transacylase</fullName>
    </submittedName>
</protein>
<dbReference type="InterPro" id="IPR014043">
    <property type="entry name" value="Acyl_transferase_dom"/>
</dbReference>
<dbReference type="Gene3D" id="3.30.70.250">
    <property type="entry name" value="Malonyl-CoA ACP transacylase, ACP-binding"/>
    <property type="match status" value="1"/>
</dbReference>